<feature type="coiled-coil region" evidence="1">
    <location>
        <begin position="78"/>
        <end position="105"/>
    </location>
</feature>
<proteinExistence type="predicted"/>
<dbReference type="EMBL" id="UINC01013886">
    <property type="protein sequence ID" value="SVA59656.1"/>
    <property type="molecule type" value="Genomic_DNA"/>
</dbReference>
<evidence type="ECO:0000256" key="1">
    <source>
        <dbReference type="SAM" id="Coils"/>
    </source>
</evidence>
<dbReference type="AlphaFoldDB" id="A0A381X4H2"/>
<organism evidence="2">
    <name type="scientific">marine metagenome</name>
    <dbReference type="NCBI Taxonomy" id="408172"/>
    <lineage>
        <taxon>unclassified sequences</taxon>
        <taxon>metagenomes</taxon>
        <taxon>ecological metagenomes</taxon>
    </lineage>
</organism>
<keyword evidence="1" id="KW-0175">Coiled coil</keyword>
<reference evidence="2" key="1">
    <citation type="submission" date="2018-05" db="EMBL/GenBank/DDBJ databases">
        <authorList>
            <person name="Lanie J.A."/>
            <person name="Ng W.-L."/>
            <person name="Kazmierczak K.M."/>
            <person name="Andrzejewski T.M."/>
            <person name="Davidsen T.M."/>
            <person name="Wayne K.J."/>
            <person name="Tettelin H."/>
            <person name="Glass J.I."/>
            <person name="Rusch D."/>
            <person name="Podicherti R."/>
            <person name="Tsui H.-C.T."/>
            <person name="Winkler M.E."/>
        </authorList>
    </citation>
    <scope>NUCLEOTIDE SEQUENCE</scope>
</reference>
<gene>
    <name evidence="2" type="ORF">METZ01_LOCUS112510</name>
</gene>
<sequence length="112" mass="12610">MSLWQTIKQELDGPLDMVRKGLSDAIDMAEDLTRKGRIKLEIHTMKSEIKNQMAELGGRVHQLAVEEGSTDILGDDVVKGILNRISELEQKIRVKEEELRAEEGVRAESKAI</sequence>
<evidence type="ECO:0000313" key="2">
    <source>
        <dbReference type="EMBL" id="SVA59656.1"/>
    </source>
</evidence>
<protein>
    <submittedName>
        <fullName evidence="2">Uncharacterized protein</fullName>
    </submittedName>
</protein>
<accession>A0A381X4H2</accession>
<name>A0A381X4H2_9ZZZZ</name>